<accession>A0A4R9JQY4</accession>
<name>A0A4R9JQY4_9LEPT</name>
<sequence length="408" mass="47458">MKFLILQLSVLVCVSINFFSCKENSFLDEHWKHPLPLLNDSNQGIQFQLSSFESNFDPKQCATCHETQWRGWKNSFHSKSIGSGLVWQKEILDANEFNNCLDCHSPLPETKAEVSESFRTKEILISQKNHFPEGITNPSIQCASCHIRNQIWYGPPPRNSVFKETENNHLPHNGFQSKSEFEASGFCKSCHESPEKGTLLNGKRLMEVYKEWEESSYAKQGVQCQNCHMPNREHSWKGIHDKEFVRSAVEPKWELNRIKNDTIHIHAELKSIHVGHKFPTYLIPKITLRFFAIDTSGKRNLIEESIIGRLVDTKLTHEYYDTRISPNENHTVNFEFHLNGENIKSIVWETEVNPDEHYVRSFEESLEIRSDHLSEKTKNQLELSLSEKRDSRYILFTLSLPMPASLRQ</sequence>
<feature type="domain" description="Cytochrome c-552/4" evidence="1">
    <location>
        <begin position="60"/>
        <end position="146"/>
    </location>
</feature>
<evidence type="ECO:0000313" key="2">
    <source>
        <dbReference type="EMBL" id="TGL54553.1"/>
    </source>
</evidence>
<dbReference type="SUPFAM" id="SSF48695">
    <property type="entry name" value="Multiheme cytochromes"/>
    <property type="match status" value="1"/>
</dbReference>
<dbReference type="Proteomes" id="UP000297609">
    <property type="component" value="Unassembled WGS sequence"/>
</dbReference>
<gene>
    <name evidence="2" type="ORF">EHQ59_06750</name>
</gene>
<proteinExistence type="predicted"/>
<dbReference type="Gene3D" id="1.10.1130.10">
    <property type="entry name" value="Flavocytochrome C3, Chain A"/>
    <property type="match status" value="1"/>
</dbReference>
<protein>
    <submittedName>
        <fullName evidence="2">Cytochrome c554 and C-prime</fullName>
    </submittedName>
</protein>
<reference evidence="2" key="1">
    <citation type="journal article" date="2019" name="PLoS Negl. Trop. Dis.">
        <title>Revisiting the worldwide diversity of Leptospira species in the environment.</title>
        <authorList>
            <person name="Vincent A.T."/>
            <person name="Schiettekatte O."/>
            <person name="Bourhy P."/>
            <person name="Veyrier F.J."/>
            <person name="Picardeau M."/>
        </authorList>
    </citation>
    <scope>NUCLEOTIDE SEQUENCE [LARGE SCALE GENOMIC DNA]</scope>
    <source>
        <strain evidence="2">201702454</strain>
    </source>
</reference>
<evidence type="ECO:0000313" key="3">
    <source>
        <dbReference type="Proteomes" id="UP000297609"/>
    </source>
</evidence>
<comment type="caution">
    <text evidence="2">The sequence shown here is derived from an EMBL/GenBank/DDBJ whole genome shotgun (WGS) entry which is preliminary data.</text>
</comment>
<dbReference type="InterPro" id="IPR036280">
    <property type="entry name" value="Multihaem_cyt_sf"/>
</dbReference>
<dbReference type="InterPro" id="IPR023155">
    <property type="entry name" value="Cyt_c-552/4"/>
</dbReference>
<evidence type="ECO:0000259" key="1">
    <source>
        <dbReference type="Pfam" id="PF13435"/>
    </source>
</evidence>
<keyword evidence="3" id="KW-1185">Reference proteome</keyword>
<organism evidence="2 3">
    <name type="scientific">Leptospira kemamanensis</name>
    <dbReference type="NCBI Taxonomy" id="2484942"/>
    <lineage>
        <taxon>Bacteria</taxon>
        <taxon>Pseudomonadati</taxon>
        <taxon>Spirochaetota</taxon>
        <taxon>Spirochaetia</taxon>
        <taxon>Leptospirales</taxon>
        <taxon>Leptospiraceae</taxon>
        <taxon>Leptospira</taxon>
    </lineage>
</organism>
<dbReference type="AlphaFoldDB" id="A0A4R9JQY4"/>
<dbReference type="EMBL" id="RQGG01000015">
    <property type="protein sequence ID" value="TGL54553.1"/>
    <property type="molecule type" value="Genomic_DNA"/>
</dbReference>
<dbReference type="OrthoDB" id="9814800at2"/>
<dbReference type="RefSeq" id="WP_135618590.1">
    <property type="nucleotide sequence ID" value="NZ_RQGG01000015.1"/>
</dbReference>
<dbReference type="Pfam" id="PF13435">
    <property type="entry name" value="Cytochrome_C554"/>
    <property type="match status" value="1"/>
</dbReference>